<gene>
    <name evidence="1" type="ORF">LTR37_008983</name>
</gene>
<organism evidence="1 2">
    <name type="scientific">Vermiconidia calcicola</name>
    <dbReference type="NCBI Taxonomy" id="1690605"/>
    <lineage>
        <taxon>Eukaryota</taxon>
        <taxon>Fungi</taxon>
        <taxon>Dikarya</taxon>
        <taxon>Ascomycota</taxon>
        <taxon>Pezizomycotina</taxon>
        <taxon>Dothideomycetes</taxon>
        <taxon>Dothideomycetidae</taxon>
        <taxon>Mycosphaerellales</taxon>
        <taxon>Extremaceae</taxon>
        <taxon>Vermiconidia</taxon>
    </lineage>
</organism>
<dbReference type="EMBL" id="JAUTXU010000068">
    <property type="protein sequence ID" value="KAK3712719.1"/>
    <property type="molecule type" value="Genomic_DNA"/>
</dbReference>
<sequence>MVELAFYNHVPSALVDRVLAKFTGWQPTTACLIFTSSTGKCSCVEYAPSIIYYAVGRILRRLCHAHLYINQPGSLLMATLDLIAVSRCRTHRRMLFKPLIKAQFFDVCNLLHSLRAVYDSWTPVDAYAAREMIGVDEEAYESELMRFLPKETNMPQLTQELCQGMAACMDGGMVQHFPDITGLVDSQNAQSQQRPVVDRSASSRIIGKKRSLELGPTENFDFNNCFNDEAPRLKHRRIDSAVDLITPDPTICPTPNIAGPSNHMSSFASWETTGFTATTTPIPPPASELMFEGLFDETLQNMPGEVDHTTSPATAACTSDFAIFTNHHSTVPTPAYDHTTVGTIGPNDATLSETGNNHSSVSTDLTASIAGSSDTDTSTETGDHTAVTTLDPLPSSAFDDPIDWHPAFDNLIDLHRFDTSELT</sequence>
<keyword evidence="2" id="KW-1185">Reference proteome</keyword>
<name>A0ACC3NC04_9PEZI</name>
<accession>A0ACC3NC04</accession>
<evidence type="ECO:0000313" key="1">
    <source>
        <dbReference type="EMBL" id="KAK3712719.1"/>
    </source>
</evidence>
<protein>
    <submittedName>
        <fullName evidence="1">Uncharacterized protein</fullName>
    </submittedName>
</protein>
<reference evidence="1" key="1">
    <citation type="submission" date="2023-07" db="EMBL/GenBank/DDBJ databases">
        <title>Black Yeasts Isolated from many extreme environments.</title>
        <authorList>
            <person name="Coleine C."/>
            <person name="Stajich J.E."/>
            <person name="Selbmann L."/>
        </authorList>
    </citation>
    <scope>NUCLEOTIDE SEQUENCE</scope>
    <source>
        <strain evidence="1">CCFEE 5714</strain>
    </source>
</reference>
<evidence type="ECO:0000313" key="2">
    <source>
        <dbReference type="Proteomes" id="UP001281147"/>
    </source>
</evidence>
<comment type="caution">
    <text evidence="1">The sequence shown here is derived from an EMBL/GenBank/DDBJ whole genome shotgun (WGS) entry which is preliminary data.</text>
</comment>
<proteinExistence type="predicted"/>
<dbReference type="Proteomes" id="UP001281147">
    <property type="component" value="Unassembled WGS sequence"/>
</dbReference>